<evidence type="ECO:0000256" key="1">
    <source>
        <dbReference type="ARBA" id="ARBA00004651"/>
    </source>
</evidence>
<dbReference type="InterPro" id="IPR011701">
    <property type="entry name" value="MFS"/>
</dbReference>
<keyword evidence="2" id="KW-1003">Cell membrane</keyword>
<accession>A0A5P2XID0</accession>
<keyword evidence="3 7" id="KW-0812">Transmembrane</keyword>
<feature type="transmembrane region" description="Helical" evidence="7">
    <location>
        <begin position="140"/>
        <end position="159"/>
    </location>
</feature>
<dbReference type="PANTHER" id="PTHR23513:SF11">
    <property type="entry name" value="STAPHYLOFERRIN A TRANSPORTER"/>
    <property type="match status" value="1"/>
</dbReference>
<feature type="transmembrane region" description="Helical" evidence="7">
    <location>
        <begin position="348"/>
        <end position="371"/>
    </location>
</feature>
<dbReference type="PANTHER" id="PTHR23513">
    <property type="entry name" value="INTEGRAL MEMBRANE EFFLUX PROTEIN-RELATED"/>
    <property type="match status" value="1"/>
</dbReference>
<evidence type="ECO:0000256" key="4">
    <source>
        <dbReference type="ARBA" id="ARBA00022989"/>
    </source>
</evidence>
<dbReference type="OrthoDB" id="3227279at2"/>
<dbReference type="Pfam" id="PF07690">
    <property type="entry name" value="MFS_1"/>
    <property type="match status" value="2"/>
</dbReference>
<feature type="transmembrane region" description="Helical" evidence="7">
    <location>
        <begin position="288"/>
        <end position="313"/>
    </location>
</feature>
<sequence>MGIRSPRGGLDSARAETLGPAPGRGQGERMSQETRPAAGAGGYRRVFAVREFRAVFAAHALSLLGVVVSEIALTVLVYELTGSPLLSALAFALGMLPYLVGGVLFAGIADRHPPRRVLVGCDLLCAGCAALMALPATPVAALLALRCAIAAVAPVFNGTRMATLTDILGDGDVFVLGRSLLRMVSQSAVLVGFGLGGVLLTFVSPRGALVITVGTFLASALLLRRGTRRRPARSRPAHREGALVTYSLAGVRQVLGDRRLRALVLLLWAPPMFAVAPEALAAPYAEQIGVGSAGVGLLMCAMPIGTIAGELYAGAALSVRARARITLPLAATTLLPLLAYGAAPGLLWAVPVLALAGAGAAYTLGLDRWFVDAVPPDLRGRAMTVHTAGLMTLQGVGMALAGLAAEFFAVSTVVAVVAVLGSVVCAALALEVRATAPRPARPLTGERGPRSERASES</sequence>
<dbReference type="GO" id="GO:0005886">
    <property type="term" value="C:plasma membrane"/>
    <property type="evidence" value="ECO:0007669"/>
    <property type="project" value="UniProtKB-SubCell"/>
</dbReference>
<feature type="transmembrane region" description="Helical" evidence="7">
    <location>
        <begin position="84"/>
        <end position="105"/>
    </location>
</feature>
<feature type="transmembrane region" description="Helical" evidence="7">
    <location>
        <begin position="206"/>
        <end position="223"/>
    </location>
</feature>
<evidence type="ECO:0000256" key="3">
    <source>
        <dbReference type="ARBA" id="ARBA00022692"/>
    </source>
</evidence>
<dbReference type="AlphaFoldDB" id="A0A5P2XID0"/>
<feature type="transmembrane region" description="Helical" evidence="7">
    <location>
        <begin position="54"/>
        <end position="78"/>
    </location>
</feature>
<evidence type="ECO:0000256" key="2">
    <source>
        <dbReference type="ARBA" id="ARBA00022475"/>
    </source>
</evidence>
<feature type="transmembrane region" description="Helical" evidence="7">
    <location>
        <begin position="262"/>
        <end position="282"/>
    </location>
</feature>
<dbReference type="CDD" id="cd06173">
    <property type="entry name" value="MFS_MefA_like"/>
    <property type="match status" value="1"/>
</dbReference>
<organism evidence="8 9">
    <name type="scientific">Streptomyces spectabilis</name>
    <dbReference type="NCBI Taxonomy" id="68270"/>
    <lineage>
        <taxon>Bacteria</taxon>
        <taxon>Bacillati</taxon>
        <taxon>Actinomycetota</taxon>
        <taxon>Actinomycetes</taxon>
        <taxon>Kitasatosporales</taxon>
        <taxon>Streptomycetaceae</taxon>
        <taxon>Streptomyces</taxon>
    </lineage>
</organism>
<dbReference type="Gene3D" id="1.20.1250.20">
    <property type="entry name" value="MFS general substrate transporter like domains"/>
    <property type="match status" value="1"/>
</dbReference>
<feature type="region of interest" description="Disordered" evidence="6">
    <location>
        <begin position="1"/>
        <end position="37"/>
    </location>
</feature>
<comment type="subcellular location">
    <subcellularLocation>
        <location evidence="1">Cell membrane</location>
        <topology evidence="1">Multi-pass membrane protein</topology>
    </subcellularLocation>
</comment>
<evidence type="ECO:0000256" key="5">
    <source>
        <dbReference type="ARBA" id="ARBA00023136"/>
    </source>
</evidence>
<feature type="transmembrane region" description="Helical" evidence="7">
    <location>
        <begin position="117"/>
        <end position="134"/>
    </location>
</feature>
<gene>
    <name evidence="8" type="ORF">CP982_28725</name>
</gene>
<evidence type="ECO:0000256" key="7">
    <source>
        <dbReference type="SAM" id="Phobius"/>
    </source>
</evidence>
<dbReference type="Proteomes" id="UP000326505">
    <property type="component" value="Chromosome"/>
</dbReference>
<evidence type="ECO:0000256" key="6">
    <source>
        <dbReference type="SAM" id="MobiDB-lite"/>
    </source>
</evidence>
<proteinExistence type="predicted"/>
<dbReference type="InterPro" id="IPR036259">
    <property type="entry name" value="MFS_trans_sf"/>
</dbReference>
<evidence type="ECO:0000313" key="8">
    <source>
        <dbReference type="EMBL" id="QEV62212.1"/>
    </source>
</evidence>
<keyword evidence="5 7" id="KW-0472">Membrane</keyword>
<dbReference type="KEGG" id="sspb:CP982_28725"/>
<dbReference type="GO" id="GO:0022857">
    <property type="term" value="F:transmembrane transporter activity"/>
    <property type="evidence" value="ECO:0007669"/>
    <property type="project" value="InterPro"/>
</dbReference>
<feature type="transmembrane region" description="Helical" evidence="7">
    <location>
        <begin position="407"/>
        <end position="430"/>
    </location>
</feature>
<feature type="transmembrane region" description="Helical" evidence="7">
    <location>
        <begin position="180"/>
        <end position="200"/>
    </location>
</feature>
<protein>
    <submittedName>
        <fullName evidence="8">MFS transporter</fullName>
    </submittedName>
</protein>
<dbReference type="SUPFAM" id="SSF103473">
    <property type="entry name" value="MFS general substrate transporter"/>
    <property type="match status" value="1"/>
</dbReference>
<keyword evidence="4 7" id="KW-1133">Transmembrane helix</keyword>
<dbReference type="EMBL" id="CP023690">
    <property type="protein sequence ID" value="QEV62212.1"/>
    <property type="molecule type" value="Genomic_DNA"/>
</dbReference>
<reference evidence="8 9" key="1">
    <citation type="submission" date="2017-09" db="EMBL/GenBank/DDBJ databases">
        <authorList>
            <person name="Lee N."/>
            <person name="Cho B.-K."/>
        </authorList>
    </citation>
    <scope>NUCLEOTIDE SEQUENCE [LARGE SCALE GENOMIC DNA]</scope>
    <source>
        <strain evidence="8 9">ATCC 27465</strain>
    </source>
</reference>
<evidence type="ECO:0000313" key="9">
    <source>
        <dbReference type="Proteomes" id="UP000326505"/>
    </source>
</evidence>
<name>A0A5P2XID0_STRST</name>